<dbReference type="Pfam" id="PF08837">
    <property type="entry name" value="DUF1810"/>
    <property type="match status" value="1"/>
</dbReference>
<evidence type="ECO:0000313" key="1">
    <source>
        <dbReference type="EMBL" id="MCL6270694.1"/>
    </source>
</evidence>
<dbReference type="Gene3D" id="1.25.40.380">
    <property type="entry name" value="Protein of unknown function DUF1810"/>
    <property type="match status" value="1"/>
</dbReference>
<dbReference type="Proteomes" id="UP001203338">
    <property type="component" value="Unassembled WGS sequence"/>
</dbReference>
<proteinExistence type="predicted"/>
<dbReference type="InterPro" id="IPR014937">
    <property type="entry name" value="DUF1810"/>
</dbReference>
<comment type="caution">
    <text evidence="1">The sequence shown here is derived from an EMBL/GenBank/DDBJ whole genome shotgun (WGS) entry which is preliminary data.</text>
</comment>
<keyword evidence="2" id="KW-1185">Reference proteome</keyword>
<reference evidence="1 2" key="1">
    <citation type="submission" date="2022-05" db="EMBL/GenBank/DDBJ databases">
        <authorList>
            <person name="Park J.-S."/>
        </authorList>
    </citation>
    <scope>NUCLEOTIDE SEQUENCE [LARGE SCALE GENOMIC DNA]</scope>
    <source>
        <strain evidence="1 2">2012CJ34-2</strain>
    </source>
</reference>
<name>A0ABT0PH32_9GAMM</name>
<dbReference type="EMBL" id="JAMFLX010000015">
    <property type="protein sequence ID" value="MCL6270694.1"/>
    <property type="molecule type" value="Genomic_DNA"/>
</dbReference>
<dbReference type="SUPFAM" id="SSF140736">
    <property type="entry name" value="Rv1873-like"/>
    <property type="match status" value="1"/>
</dbReference>
<dbReference type="RefSeq" id="WP_249699959.1">
    <property type="nucleotide sequence ID" value="NZ_JAMFLX010000015.1"/>
</dbReference>
<protein>
    <submittedName>
        <fullName evidence="1">DUF1810 domain-containing protein</fullName>
    </submittedName>
</protein>
<accession>A0ABT0PH32</accession>
<dbReference type="InterPro" id="IPR036287">
    <property type="entry name" value="Rv1873-like_sf"/>
</dbReference>
<sequence length="525" mass="59245">MVAAGYAGAVSGTIYFAEKLLGRKTSLATILATFALSDALLAGSWQDFVWRSAVNVASTVLAPYDSPMAMVSRILLSQFWLLKETVPDIWLGFQPRYEGEVPIRFMNPFIHQMFRMYYATPDNEYRWQQDAPGLDIIFEDNKVIGYMMAAPMEQQLVQLHSAGLKAGVEKIQLLPLSTDSIALEANLTFSDGSLKQVMLPIVFSGNRKAYWWAVALAGKKLRKLAGRETLLSPINQCSLQQLISVVNDDEIEPCRLNLSEQHVGDWQNLAVISAGKNGYWLFDYYPSQGYELPEIWLNTGQGLGRQYSQQVNKLEWMRGPAATRGFTRLAQESTRSLVYQGISTLFIRYLEYLRQSVEDERQGRPPGSLQASTEEGFTMSSRTAVHLSHFVDAQNSSGQYERALGELRNGRKVSHWIWYIFPQLEGLGVSRSSHFYGIRNIQQAKDYLNDPILGSRLRECSQALLNVENRSILDIMGTSLDATKLYSSMTFFEAAADDSVVFSGVLEKYFSGLRDQNILDMINRR</sequence>
<organism evidence="1 2">
    <name type="scientific">Parendozoicomonas callyspongiae</name>
    <dbReference type="NCBI Taxonomy" id="2942213"/>
    <lineage>
        <taxon>Bacteria</taxon>
        <taxon>Pseudomonadati</taxon>
        <taxon>Pseudomonadota</taxon>
        <taxon>Gammaproteobacteria</taxon>
        <taxon>Oceanospirillales</taxon>
        <taxon>Endozoicomonadaceae</taxon>
        <taxon>Parendozoicomonas</taxon>
    </lineage>
</organism>
<evidence type="ECO:0000313" key="2">
    <source>
        <dbReference type="Proteomes" id="UP001203338"/>
    </source>
</evidence>
<gene>
    <name evidence="1" type="ORF">M3P05_12230</name>
</gene>